<keyword evidence="1" id="KW-0175">Coiled coil</keyword>
<keyword evidence="3" id="KW-1185">Reference proteome</keyword>
<gene>
    <name evidence="2" type="ORF">B7P43_G15619</name>
</gene>
<name>A0A2J7R2B6_9NEOP</name>
<dbReference type="EMBL" id="NEVH01007841">
    <property type="protein sequence ID" value="PNF34962.1"/>
    <property type="molecule type" value="Genomic_DNA"/>
</dbReference>
<evidence type="ECO:0000256" key="1">
    <source>
        <dbReference type="SAM" id="Coils"/>
    </source>
</evidence>
<comment type="caution">
    <text evidence="2">The sequence shown here is derived from an EMBL/GenBank/DDBJ whole genome shotgun (WGS) entry which is preliminary data.</text>
</comment>
<accession>A0A2J7R2B6</accession>
<dbReference type="AlphaFoldDB" id="A0A2J7R2B6"/>
<proteinExistence type="predicted"/>
<evidence type="ECO:0000313" key="3">
    <source>
        <dbReference type="Proteomes" id="UP000235965"/>
    </source>
</evidence>
<sequence length="559" mass="63316">MTNSIKSVIISNNCDEVSLRSQDCELSTNDAMVHLNSVNKSGMEFSCTTHHGTNAEKNKTCSLLMNKNSNSAVARNSSFENGNDNVPQESHLQVDASEFEDELSYPEDAEVDDSNDVTCRSDVIEDSEPMISSTPLRIKTGTLKRWKPVFLRCEESFLVLDEFGESSDQDGSLCSYINSSVQNMSIESVAATHSTEPTCFTHNSLFLKVKEDSSIDDVNVKGSNNMKQIKVALDDARDQKIVVKVGDEAIDDCLRLSSCAGPLPVLANATPVQGHGIQEIVPVMKAKNTDKVNWETRDFESLANLCIDQVNSGSKAVTRTVTDFGGNSTNNIPEGNTLVSSSLSDRVEQNLLDQKQNITSKVNEDYVSNNPQENYDNNNPDWELLRKLETDEERYRAMRQRWRNLTTPNPNQDLTYRNWRIHQKANKLTKSAAQTSNYAIIQQTRASDSGASVSMQDHHKRTLSDEQASIDHQPRMKHSRTQSCTAVYDKKLEQLRKNIQHEKQQIYDQEHAALIRLNMKQTQEMNYLQNFCRTYGNIEQIRWLYYQQKWVGNYRCGFS</sequence>
<dbReference type="Proteomes" id="UP000235965">
    <property type="component" value="Unassembled WGS sequence"/>
</dbReference>
<evidence type="ECO:0000313" key="2">
    <source>
        <dbReference type="EMBL" id="PNF34962.1"/>
    </source>
</evidence>
<organism evidence="2 3">
    <name type="scientific">Cryptotermes secundus</name>
    <dbReference type="NCBI Taxonomy" id="105785"/>
    <lineage>
        <taxon>Eukaryota</taxon>
        <taxon>Metazoa</taxon>
        <taxon>Ecdysozoa</taxon>
        <taxon>Arthropoda</taxon>
        <taxon>Hexapoda</taxon>
        <taxon>Insecta</taxon>
        <taxon>Pterygota</taxon>
        <taxon>Neoptera</taxon>
        <taxon>Polyneoptera</taxon>
        <taxon>Dictyoptera</taxon>
        <taxon>Blattodea</taxon>
        <taxon>Blattoidea</taxon>
        <taxon>Termitoidae</taxon>
        <taxon>Kalotermitidae</taxon>
        <taxon>Cryptotermitinae</taxon>
        <taxon>Cryptotermes</taxon>
    </lineage>
</organism>
<reference evidence="2 3" key="1">
    <citation type="submission" date="2017-12" db="EMBL/GenBank/DDBJ databases">
        <title>Hemimetabolous genomes reveal molecular basis of termite eusociality.</title>
        <authorList>
            <person name="Harrison M.C."/>
            <person name="Jongepier E."/>
            <person name="Robertson H.M."/>
            <person name="Arning N."/>
            <person name="Bitard-Feildel T."/>
            <person name="Chao H."/>
            <person name="Childers C.P."/>
            <person name="Dinh H."/>
            <person name="Doddapaneni H."/>
            <person name="Dugan S."/>
            <person name="Gowin J."/>
            <person name="Greiner C."/>
            <person name="Han Y."/>
            <person name="Hu H."/>
            <person name="Hughes D.S.T."/>
            <person name="Huylmans A.-K."/>
            <person name="Kemena C."/>
            <person name="Kremer L.P.M."/>
            <person name="Lee S.L."/>
            <person name="Lopez-Ezquerra A."/>
            <person name="Mallet L."/>
            <person name="Monroy-Kuhn J.M."/>
            <person name="Moser A."/>
            <person name="Murali S.C."/>
            <person name="Muzny D.M."/>
            <person name="Otani S."/>
            <person name="Piulachs M.-D."/>
            <person name="Poelchau M."/>
            <person name="Qu J."/>
            <person name="Schaub F."/>
            <person name="Wada-Katsumata A."/>
            <person name="Worley K.C."/>
            <person name="Xie Q."/>
            <person name="Ylla G."/>
            <person name="Poulsen M."/>
            <person name="Gibbs R.A."/>
            <person name="Schal C."/>
            <person name="Richards S."/>
            <person name="Belles X."/>
            <person name="Korb J."/>
            <person name="Bornberg-Bauer E."/>
        </authorList>
    </citation>
    <scope>NUCLEOTIDE SEQUENCE [LARGE SCALE GENOMIC DNA]</scope>
    <source>
        <tissue evidence="2">Whole body</tissue>
    </source>
</reference>
<feature type="coiled-coil region" evidence="1">
    <location>
        <begin position="485"/>
        <end position="512"/>
    </location>
</feature>
<protein>
    <submittedName>
        <fullName evidence="2">Uncharacterized protein</fullName>
    </submittedName>
</protein>
<dbReference type="OrthoDB" id="8194883at2759"/>